<dbReference type="EMBL" id="JAGFNK010000037">
    <property type="protein sequence ID" value="KAI9510674.1"/>
    <property type="molecule type" value="Genomic_DNA"/>
</dbReference>
<gene>
    <name evidence="1" type="ORF">F5148DRAFT_542457</name>
</gene>
<dbReference type="Proteomes" id="UP001207468">
    <property type="component" value="Unassembled WGS sequence"/>
</dbReference>
<comment type="caution">
    <text evidence="1">The sequence shown here is derived from an EMBL/GenBank/DDBJ whole genome shotgun (WGS) entry which is preliminary data.</text>
</comment>
<evidence type="ECO:0000313" key="1">
    <source>
        <dbReference type="EMBL" id="KAI9510674.1"/>
    </source>
</evidence>
<protein>
    <submittedName>
        <fullName evidence="1">Uncharacterized protein</fullName>
    </submittedName>
</protein>
<proteinExistence type="predicted"/>
<accession>A0ACC0UHZ3</accession>
<organism evidence="1 2">
    <name type="scientific">Russula earlei</name>
    <dbReference type="NCBI Taxonomy" id="71964"/>
    <lineage>
        <taxon>Eukaryota</taxon>
        <taxon>Fungi</taxon>
        <taxon>Dikarya</taxon>
        <taxon>Basidiomycota</taxon>
        <taxon>Agaricomycotina</taxon>
        <taxon>Agaricomycetes</taxon>
        <taxon>Russulales</taxon>
        <taxon>Russulaceae</taxon>
        <taxon>Russula</taxon>
    </lineage>
</organism>
<name>A0ACC0UHZ3_9AGAM</name>
<sequence length="130" mass="14558">MEDLILVSGCTLVTSWSAAAFVQPGAEAEISLVVRPVEDGGAHYAWSRIHGMVARHNSRPETNPPRNQCVFIRGFRAKRIFFWTRPFRAAAEPISDDPDNSHEDEIQVTRISNAPEVCNPRQMTDCSTTF</sequence>
<keyword evidence="2" id="KW-1185">Reference proteome</keyword>
<reference evidence="1" key="1">
    <citation type="submission" date="2021-03" db="EMBL/GenBank/DDBJ databases">
        <title>Evolutionary priming and transition to the ectomycorrhizal habit in an iconic lineage of mushroom-forming fungi: is preadaptation a requirement?</title>
        <authorList>
            <consortium name="DOE Joint Genome Institute"/>
            <person name="Looney B.P."/>
            <person name="Miyauchi S."/>
            <person name="Morin E."/>
            <person name="Drula E."/>
            <person name="Courty P.E."/>
            <person name="Chicoki N."/>
            <person name="Fauchery L."/>
            <person name="Kohler A."/>
            <person name="Kuo A."/>
            <person name="LaButti K."/>
            <person name="Pangilinan J."/>
            <person name="Lipzen A."/>
            <person name="Riley R."/>
            <person name="Andreopoulos W."/>
            <person name="He G."/>
            <person name="Johnson J."/>
            <person name="Barry K.W."/>
            <person name="Grigoriev I.V."/>
            <person name="Nagy L."/>
            <person name="Hibbett D."/>
            <person name="Henrissat B."/>
            <person name="Matheny P.B."/>
            <person name="Labbe J."/>
            <person name="Martin A.F."/>
        </authorList>
    </citation>
    <scope>NUCLEOTIDE SEQUENCE</scope>
    <source>
        <strain evidence="1">BPL698</strain>
    </source>
</reference>
<evidence type="ECO:0000313" key="2">
    <source>
        <dbReference type="Proteomes" id="UP001207468"/>
    </source>
</evidence>